<evidence type="ECO:0000313" key="2">
    <source>
        <dbReference type="Proteomes" id="UP000316304"/>
    </source>
</evidence>
<comment type="caution">
    <text evidence="1">The sequence shown here is derived from an EMBL/GenBank/DDBJ whole genome shotgun (WGS) entry which is preliminary data.</text>
</comment>
<proteinExistence type="predicted"/>
<gene>
    <name evidence="1" type="ORF">Pla52o_18840</name>
</gene>
<keyword evidence="2" id="KW-1185">Reference proteome</keyword>
<dbReference type="Proteomes" id="UP000316304">
    <property type="component" value="Unassembled WGS sequence"/>
</dbReference>
<organism evidence="1 2">
    <name type="scientific">Novipirellula galeiformis</name>
    <dbReference type="NCBI Taxonomy" id="2528004"/>
    <lineage>
        <taxon>Bacteria</taxon>
        <taxon>Pseudomonadati</taxon>
        <taxon>Planctomycetota</taxon>
        <taxon>Planctomycetia</taxon>
        <taxon>Pirellulales</taxon>
        <taxon>Pirellulaceae</taxon>
        <taxon>Novipirellula</taxon>
    </lineage>
</organism>
<dbReference type="AlphaFoldDB" id="A0A5C6CKY3"/>
<reference evidence="1 2" key="1">
    <citation type="submission" date="2019-02" db="EMBL/GenBank/DDBJ databases">
        <title>Deep-cultivation of Planctomycetes and their phenomic and genomic characterization uncovers novel biology.</title>
        <authorList>
            <person name="Wiegand S."/>
            <person name="Jogler M."/>
            <person name="Boedeker C."/>
            <person name="Pinto D."/>
            <person name="Vollmers J."/>
            <person name="Rivas-Marin E."/>
            <person name="Kohn T."/>
            <person name="Peeters S.H."/>
            <person name="Heuer A."/>
            <person name="Rast P."/>
            <person name="Oberbeckmann S."/>
            <person name="Bunk B."/>
            <person name="Jeske O."/>
            <person name="Meyerdierks A."/>
            <person name="Storesund J.E."/>
            <person name="Kallscheuer N."/>
            <person name="Luecker S."/>
            <person name="Lage O.M."/>
            <person name="Pohl T."/>
            <person name="Merkel B.J."/>
            <person name="Hornburger P."/>
            <person name="Mueller R.-W."/>
            <person name="Bruemmer F."/>
            <person name="Labrenz M."/>
            <person name="Spormann A.M."/>
            <person name="Op Den Camp H."/>
            <person name="Overmann J."/>
            <person name="Amann R."/>
            <person name="Jetten M.S.M."/>
            <person name="Mascher T."/>
            <person name="Medema M.H."/>
            <person name="Devos D.P."/>
            <person name="Kaster A.-K."/>
            <person name="Ovreas L."/>
            <person name="Rohde M."/>
            <person name="Galperin M.Y."/>
            <person name="Jogler C."/>
        </authorList>
    </citation>
    <scope>NUCLEOTIDE SEQUENCE [LARGE SCALE GENOMIC DNA]</scope>
    <source>
        <strain evidence="1 2">Pla52o</strain>
    </source>
</reference>
<protein>
    <submittedName>
        <fullName evidence="1">Uncharacterized protein</fullName>
    </submittedName>
</protein>
<name>A0A5C6CKY3_9BACT</name>
<dbReference type="EMBL" id="SJPT01000003">
    <property type="protein sequence ID" value="TWU23961.1"/>
    <property type="molecule type" value="Genomic_DNA"/>
</dbReference>
<accession>A0A5C6CKY3</accession>
<sequence length="77" mass="8730">MLTEHEDAEMLRARDLPILDLPILTAQTLTYRAWGLEGTEAIFHRFELIANPLAELICRFGRNGSGERVPALVARIR</sequence>
<evidence type="ECO:0000313" key="1">
    <source>
        <dbReference type="EMBL" id="TWU23961.1"/>
    </source>
</evidence>